<dbReference type="Proteomes" id="UP000318681">
    <property type="component" value="Unassembled WGS sequence"/>
</dbReference>
<dbReference type="RefSeq" id="WP_162527237.1">
    <property type="nucleotide sequence ID" value="NZ_VNIM01000060.1"/>
</dbReference>
<evidence type="ECO:0000313" key="2">
    <source>
        <dbReference type="EMBL" id="TVV72635.1"/>
    </source>
</evidence>
<reference evidence="2 3" key="1">
    <citation type="submission" date="2019-07" db="EMBL/GenBank/DDBJ databases">
        <title>Sphingomonas solaris sp. nov., isolated from a solar panel from Boston, Massachusetts.</title>
        <authorList>
            <person name="Tanner K."/>
            <person name="Pascual J."/>
            <person name="Mancuso C."/>
            <person name="Pereto J."/>
            <person name="Khalil A."/>
            <person name="Vilanova C."/>
        </authorList>
    </citation>
    <scope>NUCLEOTIDE SEQUENCE [LARGE SCALE GENOMIC DNA]</scope>
    <source>
        <strain evidence="2 3">R4DWN</strain>
    </source>
</reference>
<dbReference type="Gene3D" id="1.25.40.10">
    <property type="entry name" value="Tetratricopeptide repeat domain"/>
    <property type="match status" value="2"/>
</dbReference>
<feature type="repeat" description="TPR" evidence="1">
    <location>
        <begin position="96"/>
        <end position="129"/>
    </location>
</feature>
<accession>A0A558QZT5</accession>
<dbReference type="AlphaFoldDB" id="A0A558QZT5"/>
<comment type="caution">
    <text evidence="2">The sequence shown here is derived from an EMBL/GenBank/DDBJ whole genome shotgun (WGS) entry which is preliminary data.</text>
</comment>
<name>A0A558QZT5_9SPHN</name>
<gene>
    <name evidence="2" type="ORF">FOY91_14005</name>
</gene>
<dbReference type="EMBL" id="VNIM01000060">
    <property type="protein sequence ID" value="TVV72635.1"/>
    <property type="molecule type" value="Genomic_DNA"/>
</dbReference>
<dbReference type="SUPFAM" id="SSF48452">
    <property type="entry name" value="TPR-like"/>
    <property type="match status" value="1"/>
</dbReference>
<dbReference type="SMART" id="SM00028">
    <property type="entry name" value="TPR"/>
    <property type="match status" value="4"/>
</dbReference>
<dbReference type="Pfam" id="PF13432">
    <property type="entry name" value="TPR_16"/>
    <property type="match status" value="2"/>
</dbReference>
<evidence type="ECO:0000256" key="1">
    <source>
        <dbReference type="PROSITE-ProRule" id="PRU00339"/>
    </source>
</evidence>
<evidence type="ECO:0000313" key="3">
    <source>
        <dbReference type="Proteomes" id="UP000318681"/>
    </source>
</evidence>
<keyword evidence="1" id="KW-0802">TPR repeat</keyword>
<sequence length="328" mass="34494">MVKGRQLADDAGSRYGHAMPGPLATLIARPMLGQARRAARAGDWAGAADRYAALIARGLATPRDHVQRGHALKETGDLAGAEAAYRSATTAFPLDADALRQHGLFLRHHGDPEHAADVLARALALDPDDGAMRDDLAGTALAGAGLDERMIGALLGGADVPPALPGPLRRLRAWWHREAGHRHARSRQPWGAVRHYRAALAADPRQPAVLVALGDAAMADGDAIGAVHAYRLALFHRPRAPLVFAALGRALAAAGRRAAGLQAMLAAWRLSPGLPAAAAALTAAGWTAADLVRLTERSWGFLEPAAPDGLDRRERAIWAHLAFALAGE</sequence>
<keyword evidence="3" id="KW-1185">Reference proteome</keyword>
<protein>
    <submittedName>
        <fullName evidence="2">Tetratricopeptide repeat protein</fullName>
    </submittedName>
</protein>
<dbReference type="PROSITE" id="PS50005">
    <property type="entry name" value="TPR"/>
    <property type="match status" value="1"/>
</dbReference>
<organism evidence="2 3">
    <name type="scientific">Alterirhizorhabdus solaris</name>
    <dbReference type="NCBI Taxonomy" id="2529389"/>
    <lineage>
        <taxon>Bacteria</taxon>
        <taxon>Pseudomonadati</taxon>
        <taxon>Pseudomonadota</taxon>
        <taxon>Alphaproteobacteria</taxon>
        <taxon>Sphingomonadales</taxon>
        <taxon>Rhizorhabdaceae</taxon>
        <taxon>Alterirhizorhabdus</taxon>
    </lineage>
</organism>
<dbReference type="InterPro" id="IPR019734">
    <property type="entry name" value="TPR_rpt"/>
</dbReference>
<dbReference type="InterPro" id="IPR011990">
    <property type="entry name" value="TPR-like_helical_dom_sf"/>
</dbReference>
<proteinExistence type="predicted"/>